<accession>A0A3M5GCQ7</accession>
<reference evidence="2 3" key="1">
    <citation type="submission" date="2018-08" db="EMBL/GenBank/DDBJ databases">
        <title>Recombination of ecologically and evolutionarily significant loci maintains genetic cohesion in the Pseudomonas syringae species complex.</title>
        <authorList>
            <person name="Dillon M."/>
            <person name="Thakur S."/>
            <person name="Almeida R.N.D."/>
            <person name="Weir B.S."/>
            <person name="Guttman D.S."/>
        </authorList>
    </citation>
    <scope>NUCLEOTIDE SEQUENCE [LARGE SCALE GENOMIC DNA]</scope>
    <source>
        <strain evidence="2 3">ICMP 13927</strain>
    </source>
</reference>
<evidence type="ECO:0000313" key="3">
    <source>
        <dbReference type="Proteomes" id="UP000268887"/>
    </source>
</evidence>
<feature type="region of interest" description="Disordered" evidence="1">
    <location>
        <begin position="729"/>
        <end position="774"/>
    </location>
</feature>
<proteinExistence type="predicted"/>
<feature type="compositionally biased region" description="Low complexity" evidence="1">
    <location>
        <begin position="1"/>
        <end position="11"/>
    </location>
</feature>
<gene>
    <name evidence="2" type="ORF">ALP60_100817</name>
</gene>
<dbReference type="Proteomes" id="UP000268887">
    <property type="component" value="Unassembled WGS sequence"/>
</dbReference>
<sequence length="878" mass="93769">MIWRTSGASMGSSGGSKQQVPRLSSLLPRQPNARACRPQGGFNEHSANRWIGRHRAGPDKPAARCYFRPDRSPECSDARHESAADSHQARPHAAESSATGAARLNVAARHTQLLQAFKAEPATAPVSGAPMISSRAALLIGSLLQAEKLPFEVMAECLFPERYQLKQFHGSDLQQLLDKFTQPGQAPDKAEVGQLIKGFAQSVADQLEHFQLMHDATPTKTGPHANEDRATLAVSQTAVGEYAGRASKAIGEGLSKGIVSLDDHIAALDVSLQSAEEGAKDALHANRQALVDAKTTLVGLHADFVKSPEAKRLASVAAHTQLDTVVSDLVTARNSVGGWKGAGPIVAAAVPQFMSSMTHLGYVRLSTSDKLREEVPETSSDASMLKAAITGTVAGIAHETVNSVVKPVFQAALQKTGLNERLNMVPLKAIDTNSVIPDPFELKSEHGELIRKTPEEIAQDKAFVKGERAVLNQKKVQGSSTHPVGELMAYSAFGGSQAVRQMLNDLHQINGQTLSARALASGFGGAVSASSQTLLQLKSTYVDPAERKIPVVTPDRAETELKKDLAKGMDLREASVRTTFYSKAISGIQSSALTSALPPVTAQPEGARGTLSVGNILRNMALAATGSISYLSTLYANQSVTAEAKALKDAGMGGATPMLDRTETALNNIRYPNRASLPHTLQPSTLSGIPRAMESAYHMGRGALQLPTQIAVDTVRVLADGALNGVSSARAALTPAKPPEARGPSTSSGTRPQRRHPAPQCSGRHPPFRLTTSSCGRSKKACSLRVDSNAGHSPYLSAVRLIQTALTLKDYNDEKPDTRFCPLHQRSGRPTRYITGLAEWRMRPLRRPEQRSGGHRIARAQRNGRLSLPSRPLSGAFH</sequence>
<dbReference type="AlphaFoldDB" id="A0A3M5GCQ7"/>
<organism evidence="2 3">
    <name type="scientific">Pseudomonas savastanoi</name>
    <name type="common">Pseudomonas syringae pv. savastanoi</name>
    <dbReference type="NCBI Taxonomy" id="29438"/>
    <lineage>
        <taxon>Bacteria</taxon>
        <taxon>Pseudomonadati</taxon>
        <taxon>Pseudomonadota</taxon>
        <taxon>Gammaproteobacteria</taxon>
        <taxon>Pseudomonadales</taxon>
        <taxon>Pseudomonadaceae</taxon>
        <taxon>Pseudomonas</taxon>
    </lineage>
</organism>
<name>A0A3M5GCQ7_PSESS</name>
<evidence type="ECO:0000256" key="1">
    <source>
        <dbReference type="SAM" id="MobiDB-lite"/>
    </source>
</evidence>
<dbReference type="EMBL" id="RBSV01000137">
    <property type="protein sequence ID" value="RMS84377.1"/>
    <property type="molecule type" value="Genomic_DNA"/>
</dbReference>
<feature type="compositionally biased region" description="Basic and acidic residues" evidence="1">
    <location>
        <begin position="56"/>
        <end position="88"/>
    </location>
</feature>
<protein>
    <submittedName>
        <fullName evidence="2">Effector protein hopM1</fullName>
    </submittedName>
</protein>
<feature type="region of interest" description="Disordered" evidence="1">
    <location>
        <begin position="845"/>
        <end position="878"/>
    </location>
</feature>
<feature type="region of interest" description="Disordered" evidence="1">
    <location>
        <begin position="1"/>
        <end position="99"/>
    </location>
</feature>
<evidence type="ECO:0000313" key="2">
    <source>
        <dbReference type="EMBL" id="RMS84377.1"/>
    </source>
</evidence>
<comment type="caution">
    <text evidence="2">The sequence shown here is derived from an EMBL/GenBank/DDBJ whole genome shotgun (WGS) entry which is preliminary data.</text>
</comment>